<dbReference type="Pfam" id="PF01361">
    <property type="entry name" value="Tautomerase"/>
    <property type="match status" value="1"/>
</dbReference>
<dbReference type="Proteomes" id="UP001233164">
    <property type="component" value="Unassembled WGS sequence"/>
</dbReference>
<dbReference type="InterPro" id="IPR004370">
    <property type="entry name" value="4-OT-like_dom"/>
</dbReference>
<proteinExistence type="predicted"/>
<dbReference type="EMBL" id="JAUBOF010000044">
    <property type="protein sequence ID" value="MDM7489340.1"/>
    <property type="molecule type" value="Genomic_DNA"/>
</dbReference>
<dbReference type="RefSeq" id="WP_289379408.1">
    <property type="nucleotide sequence ID" value="NZ_JAUBOF010000044.1"/>
</dbReference>
<evidence type="ECO:0000256" key="1">
    <source>
        <dbReference type="ARBA" id="ARBA00023235"/>
    </source>
</evidence>
<keyword evidence="4" id="KW-1185">Reference proteome</keyword>
<accession>A0ABT7RNX6</accession>
<feature type="domain" description="4-oxalocrotonate tautomerase-like" evidence="2">
    <location>
        <begin position="69"/>
        <end position="125"/>
    </location>
</feature>
<reference evidence="3 4" key="1">
    <citation type="submission" date="2023-06" db="EMBL/GenBank/DDBJ databases">
        <title>Rhodococcus indonesiensis sp. nov a new member of the Rhodococcus ruber lineage isolated from a sediment of neutral hot spring.</title>
        <authorList>
            <person name="Kusuma A.B."/>
            <person name="Fenylestari G."/>
            <person name="Ammar F."/>
            <person name="Nouioui I."/>
            <person name="Goodfellow M."/>
        </authorList>
    </citation>
    <scope>NUCLEOTIDE SEQUENCE [LARGE SCALE GENOMIC DNA]</scope>
    <source>
        <strain evidence="3 4">CSLK01-03</strain>
    </source>
</reference>
<keyword evidence="1" id="KW-0413">Isomerase</keyword>
<evidence type="ECO:0000313" key="3">
    <source>
        <dbReference type="EMBL" id="MDM7489340.1"/>
    </source>
</evidence>
<name>A0ABT7RNX6_9NOCA</name>
<dbReference type="InterPro" id="IPR014347">
    <property type="entry name" value="Tautomerase/MIF_sf"/>
</dbReference>
<dbReference type="Gene3D" id="3.30.429.10">
    <property type="entry name" value="Macrophage Migration Inhibitory Factor"/>
    <property type="match status" value="1"/>
</dbReference>
<sequence>MELTYQKGALADSARAGLVGELTELLMKWEGVPDTDFFRAATWLHVHERQSWECNRGGVPAAETPYLLAVTVPAGALSERRKAGLIEEATTAILAADGGTRDPYRVWVHIHEIPDGNWGAGGKPIFFEALRKAAAQAQASAAAEQG</sequence>
<evidence type="ECO:0000259" key="2">
    <source>
        <dbReference type="Pfam" id="PF01361"/>
    </source>
</evidence>
<gene>
    <name evidence="3" type="ORF">QT969_13730</name>
</gene>
<organism evidence="3 4">
    <name type="scientific">Rhodococcus indonesiensis</name>
    <dbReference type="NCBI Taxonomy" id="3055869"/>
    <lineage>
        <taxon>Bacteria</taxon>
        <taxon>Bacillati</taxon>
        <taxon>Actinomycetota</taxon>
        <taxon>Actinomycetes</taxon>
        <taxon>Mycobacteriales</taxon>
        <taxon>Nocardiaceae</taxon>
        <taxon>Rhodococcus</taxon>
    </lineage>
</organism>
<dbReference type="SUPFAM" id="SSF55331">
    <property type="entry name" value="Tautomerase/MIF"/>
    <property type="match status" value="1"/>
</dbReference>
<protein>
    <submittedName>
        <fullName evidence="3">Tautomerase family protein</fullName>
    </submittedName>
</protein>
<evidence type="ECO:0000313" key="4">
    <source>
        <dbReference type="Proteomes" id="UP001233164"/>
    </source>
</evidence>
<comment type="caution">
    <text evidence="3">The sequence shown here is derived from an EMBL/GenBank/DDBJ whole genome shotgun (WGS) entry which is preliminary data.</text>
</comment>